<dbReference type="Proteomes" id="UP000019246">
    <property type="component" value="Unassembled WGS sequence"/>
</dbReference>
<dbReference type="PATRIC" id="fig|1265818.5.peg.872"/>
<name>W7B455_9LIST</name>
<organism evidence="3 4">
    <name type="scientific">Listeria aquatica FSL S10-1188</name>
    <dbReference type="NCBI Taxonomy" id="1265818"/>
    <lineage>
        <taxon>Bacteria</taxon>
        <taxon>Bacillati</taxon>
        <taxon>Bacillota</taxon>
        <taxon>Bacilli</taxon>
        <taxon>Bacillales</taxon>
        <taxon>Listeriaceae</taxon>
        <taxon>Listeria</taxon>
    </lineage>
</organism>
<dbReference type="AlphaFoldDB" id="W7B455"/>
<proteinExistence type="predicted"/>
<evidence type="ECO:0000313" key="4">
    <source>
        <dbReference type="Proteomes" id="UP000019246"/>
    </source>
</evidence>
<dbReference type="PANTHER" id="PTHR43352:SF1">
    <property type="entry name" value="ANTHRANILATE--COA LIGASE"/>
    <property type="match status" value="1"/>
</dbReference>
<dbReference type="PANTHER" id="PTHR43352">
    <property type="entry name" value="ACETYL-COA SYNTHETASE"/>
    <property type="match status" value="1"/>
</dbReference>
<dbReference type="OrthoDB" id="9778383at2"/>
<dbReference type="Pfam" id="PF00501">
    <property type="entry name" value="AMP-binding"/>
    <property type="match status" value="1"/>
</dbReference>
<dbReference type="SUPFAM" id="SSF56801">
    <property type="entry name" value="Acetyl-CoA synthetase-like"/>
    <property type="match status" value="1"/>
</dbReference>
<accession>W7B455</accession>
<dbReference type="RefSeq" id="WP_036071545.1">
    <property type="nucleotide sequence ID" value="NZ_AOCG01000005.1"/>
</dbReference>
<dbReference type="InterPro" id="IPR000873">
    <property type="entry name" value="AMP-dep_synth/lig_dom"/>
</dbReference>
<dbReference type="STRING" id="1265818.MAQA_04381"/>
<dbReference type="Gene3D" id="3.40.50.12780">
    <property type="entry name" value="N-terminal domain of ligase-like"/>
    <property type="match status" value="1"/>
</dbReference>
<dbReference type="EMBL" id="AOCG01000005">
    <property type="protein sequence ID" value="EUJ19985.1"/>
    <property type="molecule type" value="Genomic_DNA"/>
</dbReference>
<evidence type="ECO:0000256" key="1">
    <source>
        <dbReference type="ARBA" id="ARBA00022598"/>
    </source>
</evidence>
<sequence length="456" mass="52156">MNNIKDYIFQNEKDKNTDSKIAIIQDHQSITYSELENLIDKFSLKLILDGVEKGSFIALYMTDSIDLISSFWGAIQIGVIPVLINIKTSLPILEYIYKNSNCTAMYLNKTMKDKESEINFTNNIYYWSDFEQKQICWRKVKLIENTETQPIFVLYTSGSTGKPKGVIHSQKSIKAICENYQYTNCRFQKEDTIFSMSKIPFALGVGTSCILSQYCKATLIISEFEIISNIQKLANKNSPTVLVGVPSIYSSLLDLFSKNNLLFESLRLCICCGEPLPPIVSEKWKDRYDVPLFEGMGTSEFLYIFFLNTDKTGKKVGSVGIPISGYQTSVLDELENPIINRIGNLYIEGSSIMKGYIGQTPIQDKGMYTGDKFKIDLDGYYWYMGRTNDLFKINGEWCKASDIEFLILNYEEIIEAAVDLQSNNSLNYLVYYLVVSNPLSFNVTNFKRFLRKKIEC</sequence>
<keyword evidence="4" id="KW-1185">Reference proteome</keyword>
<dbReference type="InterPro" id="IPR042099">
    <property type="entry name" value="ANL_N_sf"/>
</dbReference>
<evidence type="ECO:0000313" key="3">
    <source>
        <dbReference type="EMBL" id="EUJ19985.1"/>
    </source>
</evidence>
<dbReference type="GO" id="GO:0016878">
    <property type="term" value="F:acid-thiol ligase activity"/>
    <property type="evidence" value="ECO:0007669"/>
    <property type="project" value="TreeGrafter"/>
</dbReference>
<dbReference type="PROSITE" id="PS00455">
    <property type="entry name" value="AMP_BINDING"/>
    <property type="match status" value="1"/>
</dbReference>
<comment type="caution">
    <text evidence="3">The sequence shown here is derived from an EMBL/GenBank/DDBJ whole genome shotgun (WGS) entry which is preliminary data.</text>
</comment>
<protein>
    <submittedName>
        <fullName evidence="3">Benzoate-CoA ligase</fullName>
    </submittedName>
</protein>
<keyword evidence="1 3" id="KW-0436">Ligase</keyword>
<reference evidence="3 4" key="1">
    <citation type="journal article" date="2014" name="Int. J. Syst. Evol. Microbiol.">
        <title>Listeria floridensis sp. nov., Listeria aquatica sp. nov., Listeria cornellensis sp. nov., Listeria riparia sp. nov. and Listeria grandensis sp. nov., from agricultural and natural environments.</title>
        <authorList>
            <person name="den Bakker H.C."/>
            <person name="Warchocki S."/>
            <person name="Wright E.M."/>
            <person name="Allred A.F."/>
            <person name="Ahlstrom C."/>
            <person name="Manuel C.S."/>
            <person name="Stasiewicz M.J."/>
            <person name="Burrell A."/>
            <person name="Roof S."/>
            <person name="Strawn L."/>
            <person name="Fortes E.D."/>
            <person name="Nightingale K.K."/>
            <person name="Kephart D."/>
            <person name="Wiedmann M."/>
        </authorList>
    </citation>
    <scope>NUCLEOTIDE SEQUENCE [LARGE SCALE GENOMIC DNA]</scope>
    <source>
        <strain evidence="3 4">FSL S10-1188</strain>
    </source>
</reference>
<dbReference type="GO" id="GO:0044550">
    <property type="term" value="P:secondary metabolite biosynthetic process"/>
    <property type="evidence" value="ECO:0007669"/>
    <property type="project" value="TreeGrafter"/>
</dbReference>
<feature type="domain" description="AMP-dependent synthetase/ligase" evidence="2">
    <location>
        <begin position="15"/>
        <end position="356"/>
    </location>
</feature>
<dbReference type="InterPro" id="IPR020845">
    <property type="entry name" value="AMP-binding_CS"/>
</dbReference>
<evidence type="ECO:0000259" key="2">
    <source>
        <dbReference type="Pfam" id="PF00501"/>
    </source>
</evidence>
<gene>
    <name evidence="3" type="ORF">MAQA_04381</name>
</gene>